<dbReference type="EMBL" id="JBHUOQ010000001">
    <property type="protein sequence ID" value="MFD2830018.1"/>
    <property type="molecule type" value="Genomic_DNA"/>
</dbReference>
<evidence type="ECO:0000313" key="3">
    <source>
        <dbReference type="Proteomes" id="UP001597519"/>
    </source>
</evidence>
<name>A0ABW5WVH0_9STAP</name>
<dbReference type="Proteomes" id="UP001597519">
    <property type="component" value="Unassembled WGS sequence"/>
</dbReference>
<reference evidence="3" key="1">
    <citation type="journal article" date="2019" name="Int. J. Syst. Evol. Microbiol.">
        <title>The Global Catalogue of Microorganisms (GCM) 10K type strain sequencing project: providing services to taxonomists for standard genome sequencing and annotation.</title>
        <authorList>
            <consortium name="The Broad Institute Genomics Platform"/>
            <consortium name="The Broad Institute Genome Sequencing Center for Infectious Disease"/>
            <person name="Wu L."/>
            <person name="Ma J."/>
        </authorList>
    </citation>
    <scope>NUCLEOTIDE SEQUENCE [LARGE SCALE GENOMIC DNA]</scope>
    <source>
        <strain evidence="3">KCTC 33575</strain>
    </source>
</reference>
<gene>
    <name evidence="2" type="ORF">ACFSX4_06005</name>
</gene>
<keyword evidence="3" id="KW-1185">Reference proteome</keyword>
<accession>A0ABW5WVH0</accession>
<keyword evidence="1" id="KW-1133">Transmembrane helix</keyword>
<comment type="caution">
    <text evidence="2">The sequence shown here is derived from an EMBL/GenBank/DDBJ whole genome shotgun (WGS) entry which is preliminary data.</text>
</comment>
<dbReference type="RefSeq" id="WP_377772550.1">
    <property type="nucleotide sequence ID" value="NZ_JBHUOQ010000001.1"/>
</dbReference>
<evidence type="ECO:0008006" key="4">
    <source>
        <dbReference type="Google" id="ProtNLM"/>
    </source>
</evidence>
<proteinExistence type="predicted"/>
<evidence type="ECO:0000256" key="1">
    <source>
        <dbReference type="SAM" id="Phobius"/>
    </source>
</evidence>
<feature type="transmembrane region" description="Helical" evidence="1">
    <location>
        <begin position="9"/>
        <end position="29"/>
    </location>
</feature>
<keyword evidence="1" id="KW-0812">Transmembrane</keyword>
<sequence length="172" mass="19296">MYFLKKNSLNVIMFILLFGVLGTLINFIIPVQSIDYEEYYTLEGDIPPNTSSIMNTLANEHINAESPVKTVEISHDAGSSMIQLNIHTNNRDNLEGIKSQFDSILSDSGYSVSETRGVNIYETENTFLKVFILVASLFVGLVIGIIFSLLTRNISTEEDFEYYLGEKTLGSF</sequence>
<keyword evidence="1" id="KW-0472">Membrane</keyword>
<evidence type="ECO:0000313" key="2">
    <source>
        <dbReference type="EMBL" id="MFD2830018.1"/>
    </source>
</evidence>
<protein>
    <recommendedName>
        <fullName evidence="4">Polysaccharide chain length determinant N-terminal domain-containing protein</fullName>
    </recommendedName>
</protein>
<feature type="transmembrane region" description="Helical" evidence="1">
    <location>
        <begin position="130"/>
        <end position="150"/>
    </location>
</feature>
<organism evidence="2 3">
    <name type="scientific">Corticicoccus populi</name>
    <dbReference type="NCBI Taxonomy" id="1812821"/>
    <lineage>
        <taxon>Bacteria</taxon>
        <taxon>Bacillati</taxon>
        <taxon>Bacillota</taxon>
        <taxon>Bacilli</taxon>
        <taxon>Bacillales</taxon>
        <taxon>Staphylococcaceae</taxon>
        <taxon>Corticicoccus</taxon>
    </lineage>
</organism>